<dbReference type="PROSITE" id="PS51747">
    <property type="entry name" value="CYT_DCMP_DEAMINASES_2"/>
    <property type="match status" value="1"/>
</dbReference>
<dbReference type="RefSeq" id="WP_148866815.1">
    <property type="nucleotide sequence ID" value="NZ_VNHO01000009.1"/>
</dbReference>
<evidence type="ECO:0000256" key="6">
    <source>
        <dbReference type="ARBA" id="ARBA00022723"/>
    </source>
</evidence>
<dbReference type="Gene3D" id="3.40.140.10">
    <property type="entry name" value="Cytidine Deaminase, domain 2"/>
    <property type="match status" value="1"/>
</dbReference>
<feature type="binding site" evidence="14">
    <location>
        <position position="54"/>
    </location>
    <ligand>
        <name>Zn(2+)</name>
        <dbReference type="ChEBI" id="CHEBI:29105"/>
        <note>catalytic</note>
    </ligand>
</feature>
<evidence type="ECO:0000256" key="4">
    <source>
        <dbReference type="ARBA" id="ARBA00012783"/>
    </source>
</evidence>
<keyword evidence="18" id="KW-1185">Reference proteome</keyword>
<gene>
    <name evidence="17" type="ORF">LZ11_01028</name>
</gene>
<dbReference type="SUPFAM" id="SSF53927">
    <property type="entry name" value="Cytidine deaminase-like"/>
    <property type="match status" value="1"/>
</dbReference>
<dbReference type="PROSITE" id="PS00903">
    <property type="entry name" value="CYT_DCMP_DEAMINASES_1"/>
    <property type="match status" value="1"/>
</dbReference>
<dbReference type="GO" id="GO:0072527">
    <property type="term" value="P:pyrimidine-containing compound metabolic process"/>
    <property type="evidence" value="ECO:0007669"/>
    <property type="project" value="UniProtKB-ARBA"/>
</dbReference>
<comment type="cofactor">
    <cofactor evidence="1 14 15">
        <name>Zn(2+)</name>
        <dbReference type="ChEBI" id="CHEBI:29105"/>
    </cofactor>
</comment>
<feature type="binding site" evidence="13">
    <location>
        <begin position="43"/>
        <end position="49"/>
    </location>
    <ligand>
        <name>substrate</name>
    </ligand>
</feature>
<evidence type="ECO:0000313" key="18">
    <source>
        <dbReference type="Proteomes" id="UP000322294"/>
    </source>
</evidence>
<evidence type="ECO:0000256" key="11">
    <source>
        <dbReference type="ARBA" id="ARBA00049558"/>
    </source>
</evidence>
<dbReference type="PANTHER" id="PTHR11644:SF2">
    <property type="entry name" value="CYTIDINE DEAMINASE"/>
    <property type="match status" value="1"/>
</dbReference>
<reference evidence="17 18" key="1">
    <citation type="submission" date="2019-07" db="EMBL/GenBank/DDBJ databases">
        <title>Genomic Encyclopedia of Type Strains, Phase I: the one thousand microbial genomes (KMG-I) project.</title>
        <authorList>
            <person name="Kyrpides N."/>
        </authorList>
    </citation>
    <scope>NUCLEOTIDE SEQUENCE [LARGE SCALE GENOMIC DNA]</scope>
    <source>
        <strain evidence="17 18">DSM 16647</strain>
    </source>
</reference>
<dbReference type="Pfam" id="PF00383">
    <property type="entry name" value="dCMP_cyt_deam_1"/>
    <property type="match status" value="1"/>
</dbReference>
<protein>
    <recommendedName>
        <fullName evidence="5 15">Cytidine deaminase</fullName>
        <ecNumber evidence="4 15">3.5.4.5</ecNumber>
    </recommendedName>
    <alternativeName>
        <fullName evidence="9 15">Cytidine aminohydrolase</fullName>
    </alternativeName>
</protein>
<comment type="catalytic activity">
    <reaction evidence="11 15">
        <text>cytidine + H2O + H(+) = uridine + NH4(+)</text>
        <dbReference type="Rhea" id="RHEA:16069"/>
        <dbReference type="ChEBI" id="CHEBI:15377"/>
        <dbReference type="ChEBI" id="CHEBI:15378"/>
        <dbReference type="ChEBI" id="CHEBI:16704"/>
        <dbReference type="ChEBI" id="CHEBI:17562"/>
        <dbReference type="ChEBI" id="CHEBI:28938"/>
        <dbReference type="EC" id="3.5.4.5"/>
    </reaction>
</comment>
<comment type="catalytic activity">
    <reaction evidence="10 15">
        <text>2'-deoxycytidine + H2O + H(+) = 2'-deoxyuridine + NH4(+)</text>
        <dbReference type="Rhea" id="RHEA:13433"/>
        <dbReference type="ChEBI" id="CHEBI:15377"/>
        <dbReference type="ChEBI" id="CHEBI:15378"/>
        <dbReference type="ChEBI" id="CHEBI:15698"/>
        <dbReference type="ChEBI" id="CHEBI:16450"/>
        <dbReference type="ChEBI" id="CHEBI:28938"/>
        <dbReference type="EC" id="3.5.4.5"/>
    </reaction>
</comment>
<name>A0A5S5AUG5_9FIRM</name>
<dbReference type="GO" id="GO:0004126">
    <property type="term" value="F:cytidine deaminase activity"/>
    <property type="evidence" value="ECO:0007669"/>
    <property type="project" value="UniProtKB-UniRule"/>
</dbReference>
<dbReference type="GO" id="GO:0005829">
    <property type="term" value="C:cytosol"/>
    <property type="evidence" value="ECO:0007669"/>
    <property type="project" value="TreeGrafter"/>
</dbReference>
<dbReference type="GO" id="GO:0055086">
    <property type="term" value="P:nucleobase-containing small molecule metabolic process"/>
    <property type="evidence" value="ECO:0007669"/>
    <property type="project" value="UniProtKB-ARBA"/>
</dbReference>
<dbReference type="OrthoDB" id="9795347at2"/>
<dbReference type="NCBIfam" id="TIGR01354">
    <property type="entry name" value="cyt_deam_tetra"/>
    <property type="match status" value="1"/>
</dbReference>
<evidence type="ECO:0000256" key="7">
    <source>
        <dbReference type="ARBA" id="ARBA00022801"/>
    </source>
</evidence>
<evidence type="ECO:0000256" key="14">
    <source>
        <dbReference type="PIRSR" id="PIRSR606262-3"/>
    </source>
</evidence>
<evidence type="ECO:0000256" key="9">
    <source>
        <dbReference type="ARBA" id="ARBA00032005"/>
    </source>
</evidence>
<keyword evidence="6 14" id="KW-0479">Metal-binding</keyword>
<dbReference type="CDD" id="cd01283">
    <property type="entry name" value="cytidine_deaminase"/>
    <property type="match status" value="1"/>
</dbReference>
<organism evidence="17 18">
    <name type="scientific">Thermosediminibacter litoriperuensis</name>
    <dbReference type="NCBI Taxonomy" id="291989"/>
    <lineage>
        <taxon>Bacteria</taxon>
        <taxon>Bacillati</taxon>
        <taxon>Bacillota</taxon>
        <taxon>Clostridia</taxon>
        <taxon>Thermosediminibacterales</taxon>
        <taxon>Thermosediminibacteraceae</taxon>
        <taxon>Thermosediminibacter</taxon>
    </lineage>
</organism>
<evidence type="ECO:0000256" key="8">
    <source>
        <dbReference type="ARBA" id="ARBA00022833"/>
    </source>
</evidence>
<dbReference type="EC" id="3.5.4.5" evidence="4 15"/>
<comment type="function">
    <text evidence="2 15">This enzyme scavenges exogenous and endogenous cytidine and 2'-deoxycytidine for UMP synthesis.</text>
</comment>
<feature type="domain" description="CMP/dCMP-type deaminase" evidence="16">
    <location>
        <begin position="2"/>
        <end position="128"/>
    </location>
</feature>
<dbReference type="PANTHER" id="PTHR11644">
    <property type="entry name" value="CYTIDINE DEAMINASE"/>
    <property type="match status" value="1"/>
</dbReference>
<evidence type="ECO:0000256" key="13">
    <source>
        <dbReference type="PIRSR" id="PIRSR606262-2"/>
    </source>
</evidence>
<dbReference type="GO" id="GO:0042802">
    <property type="term" value="F:identical protein binding"/>
    <property type="evidence" value="ECO:0007669"/>
    <property type="project" value="UniProtKB-ARBA"/>
</dbReference>
<comment type="caution">
    <text evidence="17">The sequence shown here is derived from an EMBL/GenBank/DDBJ whole genome shotgun (WGS) entry which is preliminary data.</text>
</comment>
<evidence type="ECO:0000259" key="16">
    <source>
        <dbReference type="PROSITE" id="PS51747"/>
    </source>
</evidence>
<evidence type="ECO:0000256" key="10">
    <source>
        <dbReference type="ARBA" id="ARBA00049252"/>
    </source>
</evidence>
<keyword evidence="7 15" id="KW-0378">Hydrolase</keyword>
<evidence type="ECO:0000313" key="17">
    <source>
        <dbReference type="EMBL" id="TYP56107.1"/>
    </source>
</evidence>
<dbReference type="AlphaFoldDB" id="A0A5S5AUG5"/>
<evidence type="ECO:0000256" key="2">
    <source>
        <dbReference type="ARBA" id="ARBA00003949"/>
    </source>
</evidence>
<evidence type="ECO:0000256" key="1">
    <source>
        <dbReference type="ARBA" id="ARBA00001947"/>
    </source>
</evidence>
<proteinExistence type="inferred from homology"/>
<feature type="binding site" evidence="14">
    <location>
        <position position="87"/>
    </location>
    <ligand>
        <name>Zn(2+)</name>
        <dbReference type="ChEBI" id="CHEBI:29105"/>
        <note>catalytic</note>
    </ligand>
</feature>
<dbReference type="NCBIfam" id="NF004064">
    <property type="entry name" value="PRK05578.1"/>
    <property type="match status" value="1"/>
</dbReference>
<accession>A0A5S5AUG5</accession>
<evidence type="ECO:0000256" key="5">
    <source>
        <dbReference type="ARBA" id="ARBA00018266"/>
    </source>
</evidence>
<dbReference type="GO" id="GO:0008270">
    <property type="term" value="F:zinc ion binding"/>
    <property type="evidence" value="ECO:0007669"/>
    <property type="project" value="UniProtKB-UniRule"/>
</dbReference>
<dbReference type="InterPro" id="IPR002125">
    <property type="entry name" value="CMP_dCMP_dom"/>
</dbReference>
<dbReference type="InterPro" id="IPR016192">
    <property type="entry name" value="APOBEC/CMP_deaminase_Zn-bd"/>
</dbReference>
<dbReference type="Proteomes" id="UP000322294">
    <property type="component" value="Unassembled WGS sequence"/>
</dbReference>
<keyword evidence="8 14" id="KW-0862">Zinc</keyword>
<sequence length="128" mass="13679">MIDEKRLVERAVAAMENAYVPYSRFRVGACALASDGSEFAGCNIENASYGLTVCAERVALFKAYSEGKRDIVALAVAAGVDEPVSPCGACRQVLLELASGAVVLLSNRDGSRVMRTTPEELLPYGFKL</sequence>
<dbReference type="InterPro" id="IPR016193">
    <property type="entry name" value="Cytidine_deaminase-like"/>
</dbReference>
<evidence type="ECO:0000256" key="15">
    <source>
        <dbReference type="RuleBase" id="RU364006"/>
    </source>
</evidence>
<feature type="active site" description="Proton donor" evidence="12">
    <location>
        <position position="56"/>
    </location>
</feature>
<feature type="binding site" evidence="14">
    <location>
        <position position="90"/>
    </location>
    <ligand>
        <name>Zn(2+)</name>
        <dbReference type="ChEBI" id="CHEBI:29105"/>
        <note>catalytic</note>
    </ligand>
</feature>
<dbReference type="FunFam" id="3.40.140.10:FF:000008">
    <property type="entry name" value="Cytidine deaminase"/>
    <property type="match status" value="1"/>
</dbReference>
<dbReference type="InterPro" id="IPR050202">
    <property type="entry name" value="Cyt/Deoxycyt_deaminase"/>
</dbReference>
<comment type="similarity">
    <text evidence="3 15">Belongs to the cytidine and deoxycytidylate deaminase family.</text>
</comment>
<dbReference type="InterPro" id="IPR006262">
    <property type="entry name" value="Cyt_deam_tetra"/>
</dbReference>
<evidence type="ECO:0000256" key="12">
    <source>
        <dbReference type="PIRSR" id="PIRSR606262-1"/>
    </source>
</evidence>
<evidence type="ECO:0000256" key="3">
    <source>
        <dbReference type="ARBA" id="ARBA00006576"/>
    </source>
</evidence>
<dbReference type="EMBL" id="VNHO01000009">
    <property type="protein sequence ID" value="TYP56107.1"/>
    <property type="molecule type" value="Genomic_DNA"/>
</dbReference>